<accession>A0A811MHZ7</accession>
<dbReference type="CDD" id="cd00018">
    <property type="entry name" value="AP2"/>
    <property type="match status" value="1"/>
</dbReference>
<dbReference type="AlphaFoldDB" id="A0A811MHZ7"/>
<feature type="domain" description="AP2/ERF" evidence="10">
    <location>
        <begin position="111"/>
        <end position="168"/>
    </location>
</feature>
<dbReference type="PRINTS" id="PR00367">
    <property type="entry name" value="ETHRSPELEMNT"/>
</dbReference>
<evidence type="ECO:0000256" key="8">
    <source>
        <dbReference type="ARBA" id="ARBA00024343"/>
    </source>
</evidence>
<evidence type="ECO:0000313" key="12">
    <source>
        <dbReference type="Proteomes" id="UP000604825"/>
    </source>
</evidence>
<dbReference type="SUPFAM" id="SSF54171">
    <property type="entry name" value="DNA-binding domain"/>
    <property type="match status" value="1"/>
</dbReference>
<dbReference type="GO" id="GO:0005634">
    <property type="term" value="C:nucleus"/>
    <property type="evidence" value="ECO:0007669"/>
    <property type="project" value="UniProtKB-SubCell"/>
</dbReference>
<dbReference type="SMART" id="SM00380">
    <property type="entry name" value="AP2"/>
    <property type="match status" value="1"/>
</dbReference>
<sequence>MTTAMDHREWRRLQATVSTPSPLGAVQYRELIHSLATPVQAAPTPIMVDTEQGQAMAIVAASRSRCYHLITPAQAACYCYYRVGGRLGPAPRVMKPYRGLGAPVPSMTTKLYRGVRQRHWGKWVAEIRLPRNRTRLWLGTYDTAEEAALAYDGAAFRLRGDAARLNFPELRLGGRHLAPPLHPTVDAKLQAVTSAPATASPRPESPDIKNEQGCGSGSEASTTTMATTDGAGLPPSSTGSSSLAAKATPLPDMQELDFSEAPWDEADGVALCMYPSLEIDWDDILS</sequence>
<dbReference type="PANTHER" id="PTHR31657:SF74">
    <property type="entry name" value="OS10G0371100 PROTEIN"/>
    <property type="match status" value="1"/>
</dbReference>
<evidence type="ECO:0000256" key="5">
    <source>
        <dbReference type="ARBA" id="ARBA00023159"/>
    </source>
</evidence>
<keyword evidence="12" id="KW-1185">Reference proteome</keyword>
<evidence type="ECO:0000256" key="3">
    <source>
        <dbReference type="ARBA" id="ARBA00023015"/>
    </source>
</evidence>
<keyword evidence="6" id="KW-0804">Transcription</keyword>
<comment type="caution">
    <text evidence="11">The sequence shown here is derived from an EMBL/GenBank/DDBJ whole genome shotgun (WGS) entry which is preliminary data.</text>
</comment>
<dbReference type="InterPro" id="IPR036955">
    <property type="entry name" value="AP2/ERF_dom_sf"/>
</dbReference>
<keyword evidence="3" id="KW-0805">Transcription regulation</keyword>
<gene>
    <name evidence="11" type="ORF">NCGR_LOCUS2774</name>
</gene>
<dbReference type="InterPro" id="IPR001471">
    <property type="entry name" value="AP2/ERF_dom"/>
</dbReference>
<reference evidence="11" key="1">
    <citation type="submission" date="2020-10" db="EMBL/GenBank/DDBJ databases">
        <authorList>
            <person name="Han B."/>
            <person name="Lu T."/>
            <person name="Zhao Q."/>
            <person name="Huang X."/>
            <person name="Zhao Y."/>
        </authorList>
    </citation>
    <scope>NUCLEOTIDE SEQUENCE</scope>
</reference>
<dbReference type="GO" id="GO:0000976">
    <property type="term" value="F:transcription cis-regulatory region binding"/>
    <property type="evidence" value="ECO:0007669"/>
    <property type="project" value="UniProtKB-ARBA"/>
</dbReference>
<evidence type="ECO:0000256" key="4">
    <source>
        <dbReference type="ARBA" id="ARBA00023125"/>
    </source>
</evidence>
<dbReference type="PANTHER" id="PTHR31657">
    <property type="entry name" value="ETHYLENE-RESPONSIVE TRANSCRIPTION FACTOR ERF061"/>
    <property type="match status" value="1"/>
</dbReference>
<organism evidence="11 12">
    <name type="scientific">Miscanthus lutarioriparius</name>
    <dbReference type="NCBI Taxonomy" id="422564"/>
    <lineage>
        <taxon>Eukaryota</taxon>
        <taxon>Viridiplantae</taxon>
        <taxon>Streptophyta</taxon>
        <taxon>Embryophyta</taxon>
        <taxon>Tracheophyta</taxon>
        <taxon>Spermatophyta</taxon>
        <taxon>Magnoliopsida</taxon>
        <taxon>Liliopsida</taxon>
        <taxon>Poales</taxon>
        <taxon>Poaceae</taxon>
        <taxon>PACMAD clade</taxon>
        <taxon>Panicoideae</taxon>
        <taxon>Andropogonodae</taxon>
        <taxon>Andropogoneae</taxon>
        <taxon>Saccharinae</taxon>
        <taxon>Miscanthus</taxon>
    </lineage>
</organism>
<comment type="subcellular location">
    <subcellularLocation>
        <location evidence="1">Nucleus</location>
    </subcellularLocation>
</comment>
<dbReference type="OrthoDB" id="663856at2759"/>
<feature type="compositionally biased region" description="Polar residues" evidence="9">
    <location>
        <begin position="218"/>
        <end position="227"/>
    </location>
</feature>
<dbReference type="Proteomes" id="UP000604825">
    <property type="component" value="Unassembled WGS sequence"/>
</dbReference>
<proteinExistence type="inferred from homology"/>
<evidence type="ECO:0000256" key="1">
    <source>
        <dbReference type="ARBA" id="ARBA00004123"/>
    </source>
</evidence>
<feature type="compositionally biased region" description="Low complexity" evidence="9">
    <location>
        <begin position="231"/>
        <end position="248"/>
    </location>
</feature>
<dbReference type="InterPro" id="IPR016177">
    <property type="entry name" value="DNA-bd_dom_sf"/>
</dbReference>
<keyword evidence="2" id="KW-0936">Ethylene signaling pathway</keyword>
<dbReference type="EMBL" id="CAJGYO010000001">
    <property type="protein sequence ID" value="CAD6204809.1"/>
    <property type="molecule type" value="Genomic_DNA"/>
</dbReference>
<dbReference type="FunFam" id="3.30.730.10:FF:000001">
    <property type="entry name" value="Ethylene-responsive transcription factor 2"/>
    <property type="match status" value="1"/>
</dbReference>
<keyword evidence="4" id="KW-0238">DNA-binding</keyword>
<evidence type="ECO:0000256" key="2">
    <source>
        <dbReference type="ARBA" id="ARBA00022745"/>
    </source>
</evidence>
<evidence type="ECO:0000256" key="9">
    <source>
        <dbReference type="SAM" id="MobiDB-lite"/>
    </source>
</evidence>
<keyword evidence="7" id="KW-0539">Nucleus</keyword>
<feature type="region of interest" description="Disordered" evidence="9">
    <location>
        <begin position="192"/>
        <end position="249"/>
    </location>
</feature>
<dbReference type="GO" id="GO:0009873">
    <property type="term" value="P:ethylene-activated signaling pathway"/>
    <property type="evidence" value="ECO:0007669"/>
    <property type="project" value="UniProtKB-KW"/>
</dbReference>
<comment type="similarity">
    <text evidence="8">Belongs to the AP2/ERF transcription factor family. ERF subfamily.</text>
</comment>
<evidence type="ECO:0000256" key="6">
    <source>
        <dbReference type="ARBA" id="ARBA00023163"/>
    </source>
</evidence>
<dbReference type="GO" id="GO:0003700">
    <property type="term" value="F:DNA-binding transcription factor activity"/>
    <property type="evidence" value="ECO:0007669"/>
    <property type="project" value="InterPro"/>
</dbReference>
<dbReference type="PROSITE" id="PS51032">
    <property type="entry name" value="AP2_ERF"/>
    <property type="match status" value="1"/>
</dbReference>
<evidence type="ECO:0000259" key="10">
    <source>
        <dbReference type="PROSITE" id="PS51032"/>
    </source>
</evidence>
<dbReference type="InterPro" id="IPR051758">
    <property type="entry name" value="ERF/AP2-like"/>
</dbReference>
<evidence type="ECO:0000256" key="7">
    <source>
        <dbReference type="ARBA" id="ARBA00023242"/>
    </source>
</evidence>
<evidence type="ECO:0000313" key="11">
    <source>
        <dbReference type="EMBL" id="CAD6204809.1"/>
    </source>
</evidence>
<name>A0A811MHZ7_9POAL</name>
<dbReference type="Gene3D" id="3.30.730.10">
    <property type="entry name" value="AP2/ERF domain"/>
    <property type="match status" value="1"/>
</dbReference>
<dbReference type="Pfam" id="PF00847">
    <property type="entry name" value="AP2"/>
    <property type="match status" value="1"/>
</dbReference>
<keyword evidence="5" id="KW-0010">Activator</keyword>
<protein>
    <recommendedName>
        <fullName evidence="10">AP2/ERF domain-containing protein</fullName>
    </recommendedName>
</protein>